<protein>
    <submittedName>
        <fullName evidence="4">Methyl-accepting chemotaxis protein</fullName>
    </submittedName>
</protein>
<gene>
    <name evidence="4" type="ORF">J3U87_21265</name>
</gene>
<dbReference type="AlphaFoldDB" id="A0A8A4TER5"/>
<evidence type="ECO:0000313" key="5">
    <source>
        <dbReference type="Proteomes" id="UP000663929"/>
    </source>
</evidence>
<reference evidence="4" key="1">
    <citation type="submission" date="2021-03" db="EMBL/GenBank/DDBJ databases">
        <title>Acanthopleuribacteraceae sp. M133.</title>
        <authorList>
            <person name="Wang G."/>
        </authorList>
    </citation>
    <scope>NUCLEOTIDE SEQUENCE</scope>
    <source>
        <strain evidence="4">M133</strain>
    </source>
</reference>
<feature type="coiled-coil region" evidence="1">
    <location>
        <begin position="44"/>
        <end position="71"/>
    </location>
</feature>
<dbReference type="GO" id="GO:0007165">
    <property type="term" value="P:signal transduction"/>
    <property type="evidence" value="ECO:0007669"/>
    <property type="project" value="InterPro"/>
</dbReference>
<dbReference type="GO" id="GO:0016020">
    <property type="term" value="C:membrane"/>
    <property type="evidence" value="ECO:0007669"/>
    <property type="project" value="InterPro"/>
</dbReference>
<accession>A0A8A4TER5</accession>
<dbReference type="Gene3D" id="1.10.287.500">
    <property type="entry name" value="Helix hairpin bin"/>
    <property type="match status" value="1"/>
</dbReference>
<keyword evidence="1" id="KW-0175">Coiled coil</keyword>
<feature type="domain" description="HAMP" evidence="3">
    <location>
        <begin position="58"/>
        <end position="110"/>
    </location>
</feature>
<evidence type="ECO:0000313" key="4">
    <source>
        <dbReference type="EMBL" id="QTD48123.1"/>
    </source>
</evidence>
<dbReference type="EMBL" id="CP071793">
    <property type="protein sequence ID" value="QTD48123.1"/>
    <property type="molecule type" value="Genomic_DNA"/>
</dbReference>
<dbReference type="InterPro" id="IPR003660">
    <property type="entry name" value="HAMP_dom"/>
</dbReference>
<dbReference type="KEGG" id="scor:J3U87_21265"/>
<dbReference type="Pfam" id="PF00672">
    <property type="entry name" value="HAMP"/>
    <property type="match status" value="1"/>
</dbReference>
<evidence type="ECO:0000256" key="1">
    <source>
        <dbReference type="SAM" id="Coils"/>
    </source>
</evidence>
<dbReference type="CDD" id="cd06225">
    <property type="entry name" value="HAMP"/>
    <property type="match status" value="1"/>
</dbReference>
<organism evidence="4 5">
    <name type="scientific">Sulfidibacter corallicola</name>
    <dbReference type="NCBI Taxonomy" id="2818388"/>
    <lineage>
        <taxon>Bacteria</taxon>
        <taxon>Pseudomonadati</taxon>
        <taxon>Acidobacteriota</taxon>
        <taxon>Holophagae</taxon>
        <taxon>Acanthopleuribacterales</taxon>
        <taxon>Acanthopleuribacteraceae</taxon>
        <taxon>Sulfidibacter</taxon>
    </lineage>
</organism>
<proteinExistence type="predicted"/>
<dbReference type="RefSeq" id="WP_237377784.1">
    <property type="nucleotide sequence ID" value="NZ_CP071793.1"/>
</dbReference>
<name>A0A8A4TER5_SULCO</name>
<dbReference type="SUPFAM" id="SSF75708">
    <property type="entry name" value="Chemotaxis phosphatase CheZ"/>
    <property type="match status" value="1"/>
</dbReference>
<feature type="region of interest" description="Disordered" evidence="2">
    <location>
        <begin position="1"/>
        <end position="27"/>
    </location>
</feature>
<dbReference type="Proteomes" id="UP000663929">
    <property type="component" value="Chromosome"/>
</dbReference>
<feature type="compositionally biased region" description="Basic and acidic residues" evidence="2">
    <location>
        <begin position="1"/>
        <end position="17"/>
    </location>
</feature>
<evidence type="ECO:0000256" key="2">
    <source>
        <dbReference type="SAM" id="MobiDB-lite"/>
    </source>
</evidence>
<sequence length="325" mass="36686">MEQRDQKDPGHRDRENKLGTGNHPDPRALLGKIELFTNEVGKTFEGILESLERLQDDIKQLDQLKQVAVVAEQMLSGQMSSHVDLEAKGEVGRLVNAINQTLDNLQQLDKTVHQETGKVPELASHLDQITKETESATQQVLEKLDEMIEGSELQTNSLQTLKQLAAQRLEMDKEAKHGVDQFLEHLGSGEDREAVLQEALDFVALMGEQSRKHLSKSEEVMAAIEDANIQAENLMNYSFDIMNLLQFQDITRQKVSKVIGLLKEMQAGLYRLLGIFNIETETDDELVLTEEHKATQDRIFERDALSSDVEVVNVDQIIKDFQKSG</sequence>
<dbReference type="SMART" id="SM00304">
    <property type="entry name" value="HAMP"/>
    <property type="match status" value="1"/>
</dbReference>
<keyword evidence="5" id="KW-1185">Reference proteome</keyword>
<dbReference type="PROSITE" id="PS50885">
    <property type="entry name" value="HAMP"/>
    <property type="match status" value="1"/>
</dbReference>
<evidence type="ECO:0000259" key="3">
    <source>
        <dbReference type="PROSITE" id="PS50885"/>
    </source>
</evidence>